<reference evidence="2" key="1">
    <citation type="submission" date="2019-08" db="EMBL/GenBank/DDBJ databases">
        <title>Reference gene set and small RNA set construction with multiple tissues from Davidia involucrata Baill.</title>
        <authorList>
            <person name="Yang H."/>
            <person name="Zhou C."/>
            <person name="Li G."/>
            <person name="Wang J."/>
            <person name="Gao P."/>
            <person name="Wang M."/>
            <person name="Wang R."/>
            <person name="Zhao Y."/>
        </authorList>
    </citation>
    <scope>NUCLEOTIDE SEQUENCE</scope>
    <source>
        <tissue evidence="2">Mixed with DoveR01_LX</tissue>
    </source>
</reference>
<proteinExistence type="predicted"/>
<accession>A0A5B7BG96</accession>
<dbReference type="Pfam" id="PF12513">
    <property type="entry name" value="SUV3_C"/>
    <property type="match status" value="1"/>
</dbReference>
<dbReference type="Gene3D" id="1.20.58.1080">
    <property type="match status" value="1"/>
</dbReference>
<feature type="domain" description="ATP-dependent RNA helicase SUV3 C-terminal" evidence="1">
    <location>
        <begin position="51"/>
        <end position="98"/>
    </location>
</feature>
<organism evidence="2">
    <name type="scientific">Davidia involucrata</name>
    <name type="common">Dove tree</name>
    <dbReference type="NCBI Taxonomy" id="16924"/>
    <lineage>
        <taxon>Eukaryota</taxon>
        <taxon>Viridiplantae</taxon>
        <taxon>Streptophyta</taxon>
        <taxon>Embryophyta</taxon>
        <taxon>Tracheophyta</taxon>
        <taxon>Spermatophyta</taxon>
        <taxon>Magnoliopsida</taxon>
        <taxon>eudicotyledons</taxon>
        <taxon>Gunneridae</taxon>
        <taxon>Pentapetalae</taxon>
        <taxon>asterids</taxon>
        <taxon>Cornales</taxon>
        <taxon>Nyssaceae</taxon>
        <taxon>Davidia</taxon>
    </lineage>
</organism>
<dbReference type="InterPro" id="IPR022192">
    <property type="entry name" value="SUV3_C"/>
</dbReference>
<protein>
    <recommendedName>
        <fullName evidence="1">ATP-dependent RNA helicase SUV3 C-terminal domain-containing protein</fullName>
    </recommendedName>
</protein>
<dbReference type="AlphaFoldDB" id="A0A5B7BG96"/>
<gene>
    <name evidence="2" type="ORF">Din_036659</name>
</gene>
<name>A0A5B7BG96_DAVIN</name>
<dbReference type="EMBL" id="GHES01036659">
    <property type="protein sequence ID" value="MPA67218.1"/>
    <property type="molecule type" value="Transcribed_RNA"/>
</dbReference>
<sequence length="128" mass="14749">MFLSSPVDMNDDISSQGLTQFAQNYAKNGIVRLREIFTPGTLQVPKTQTALKELESIHKVLDLYVWLSFRLEDSFPDHELASSQKAICSMLIEEFLERLGWQKPMARRLPCRITSLSSLLSQDVRRYL</sequence>
<evidence type="ECO:0000313" key="2">
    <source>
        <dbReference type="EMBL" id="MPA67218.1"/>
    </source>
</evidence>
<evidence type="ECO:0000259" key="1">
    <source>
        <dbReference type="Pfam" id="PF12513"/>
    </source>
</evidence>
<dbReference type="FunFam" id="1.20.58.1080:FF:000003">
    <property type="entry name" value="DExH-box ATP-dependent RNA helicase DExH16 mitochondrial"/>
    <property type="match status" value="1"/>
</dbReference>